<evidence type="ECO:0000313" key="13">
    <source>
        <dbReference type="EMBL" id="GIY34780.1"/>
    </source>
</evidence>
<proteinExistence type="inferred from homology"/>
<dbReference type="PROSITE" id="PS50262">
    <property type="entry name" value="G_PROTEIN_RECEP_F1_2"/>
    <property type="match status" value="1"/>
</dbReference>
<evidence type="ECO:0000256" key="1">
    <source>
        <dbReference type="ARBA" id="ARBA00004651"/>
    </source>
</evidence>
<dbReference type="AlphaFoldDB" id="A0AAV4SLX3"/>
<dbReference type="GO" id="GO:0043410">
    <property type="term" value="P:positive regulation of MAPK cascade"/>
    <property type="evidence" value="ECO:0007669"/>
    <property type="project" value="TreeGrafter"/>
</dbReference>
<evidence type="ECO:0000256" key="7">
    <source>
        <dbReference type="ARBA" id="ARBA00023136"/>
    </source>
</evidence>
<comment type="caution">
    <text evidence="13">The sequence shown here is derived from an EMBL/GenBank/DDBJ whole genome shotgun (WGS) entry which is preliminary data.</text>
</comment>
<feature type="domain" description="G-protein coupled receptors family 1 profile" evidence="12">
    <location>
        <begin position="100"/>
        <end position="204"/>
    </location>
</feature>
<evidence type="ECO:0000313" key="14">
    <source>
        <dbReference type="Proteomes" id="UP001054945"/>
    </source>
</evidence>
<keyword evidence="8" id="KW-1015">Disulfide bond</keyword>
<comment type="subcellular location">
    <subcellularLocation>
        <location evidence="1">Cell membrane</location>
        <topology evidence="1">Multi-pass membrane protein</topology>
    </subcellularLocation>
</comment>
<dbReference type="Proteomes" id="UP001054945">
    <property type="component" value="Unassembled WGS sequence"/>
</dbReference>
<dbReference type="Gene3D" id="1.20.1070.10">
    <property type="entry name" value="Rhodopsin 7-helix transmembrane proteins"/>
    <property type="match status" value="1"/>
</dbReference>
<comment type="similarity">
    <text evidence="2">Belongs to the G-protein coupled receptor 1 family.</text>
</comment>
<dbReference type="GO" id="GO:0005886">
    <property type="term" value="C:plasma membrane"/>
    <property type="evidence" value="ECO:0007669"/>
    <property type="project" value="UniProtKB-SubCell"/>
</dbReference>
<dbReference type="EMBL" id="BPLR01009807">
    <property type="protein sequence ID" value="GIY34780.1"/>
    <property type="molecule type" value="Genomic_DNA"/>
</dbReference>
<dbReference type="InterPro" id="IPR017452">
    <property type="entry name" value="GPCR_Rhodpsn_7TM"/>
</dbReference>
<dbReference type="PANTHER" id="PTHR24248:SF199">
    <property type="entry name" value="IP13425P-RELATED"/>
    <property type="match status" value="1"/>
</dbReference>
<dbReference type="InterPro" id="IPR000276">
    <property type="entry name" value="GPCR_Rhodpsn"/>
</dbReference>
<evidence type="ECO:0000256" key="9">
    <source>
        <dbReference type="ARBA" id="ARBA00023170"/>
    </source>
</evidence>
<keyword evidence="6" id="KW-0297">G-protein coupled receptor</keyword>
<reference evidence="13 14" key="1">
    <citation type="submission" date="2021-06" db="EMBL/GenBank/DDBJ databases">
        <title>Caerostris extrusa draft genome.</title>
        <authorList>
            <person name="Kono N."/>
            <person name="Arakawa K."/>
        </authorList>
    </citation>
    <scope>NUCLEOTIDE SEQUENCE [LARGE SCALE GENOMIC DNA]</scope>
</reference>
<organism evidence="13 14">
    <name type="scientific">Caerostris extrusa</name>
    <name type="common">Bark spider</name>
    <name type="synonym">Caerostris bankana</name>
    <dbReference type="NCBI Taxonomy" id="172846"/>
    <lineage>
        <taxon>Eukaryota</taxon>
        <taxon>Metazoa</taxon>
        <taxon>Ecdysozoa</taxon>
        <taxon>Arthropoda</taxon>
        <taxon>Chelicerata</taxon>
        <taxon>Arachnida</taxon>
        <taxon>Araneae</taxon>
        <taxon>Araneomorphae</taxon>
        <taxon>Entelegynae</taxon>
        <taxon>Araneoidea</taxon>
        <taxon>Araneidae</taxon>
        <taxon>Caerostris</taxon>
    </lineage>
</organism>
<keyword evidence="5 11" id="KW-1133">Transmembrane helix</keyword>
<gene>
    <name evidence="13" type="ORF">CEXT_695621</name>
</gene>
<evidence type="ECO:0000256" key="3">
    <source>
        <dbReference type="ARBA" id="ARBA00022475"/>
    </source>
</evidence>
<keyword evidence="9" id="KW-0675">Receptor</keyword>
<dbReference type="Pfam" id="PF00001">
    <property type="entry name" value="7tm_1"/>
    <property type="match status" value="1"/>
</dbReference>
<name>A0AAV4SLX3_CAEEX</name>
<keyword evidence="7 11" id="KW-0472">Membrane</keyword>
<accession>A0AAV4SLX3</accession>
<keyword evidence="10" id="KW-0807">Transducer</keyword>
<evidence type="ECO:0000256" key="8">
    <source>
        <dbReference type="ARBA" id="ARBA00023157"/>
    </source>
</evidence>
<sequence length="204" mass="23756">MLYSNTARKGEQERLVMINVGTESHFVMFEEEKLRLTWSEVSGSELWNPHLRCHYLLYACMHYSCWKHFSPRSCHQIPTTPFHHQSVASQPGYCRHHSSIPAVWLCSAAISFIPIFLGWYSDQPVSIFDPSSQCSLTVNHIYATVSSLTLTSFYLPILPIMFYVYFRILMVAEHQAREIKQLEISLQGAGTHGMRRSLRRRSRW</sequence>
<evidence type="ECO:0000256" key="2">
    <source>
        <dbReference type="ARBA" id="ARBA00010663"/>
    </source>
</evidence>
<keyword evidence="4 11" id="KW-0812">Transmembrane</keyword>
<evidence type="ECO:0000256" key="10">
    <source>
        <dbReference type="ARBA" id="ARBA00023224"/>
    </source>
</evidence>
<evidence type="ECO:0000256" key="5">
    <source>
        <dbReference type="ARBA" id="ARBA00022989"/>
    </source>
</evidence>
<evidence type="ECO:0000256" key="6">
    <source>
        <dbReference type="ARBA" id="ARBA00023040"/>
    </source>
</evidence>
<dbReference type="PANTHER" id="PTHR24248">
    <property type="entry name" value="ADRENERGIC RECEPTOR-RELATED G-PROTEIN COUPLED RECEPTOR"/>
    <property type="match status" value="1"/>
</dbReference>
<protein>
    <recommendedName>
        <fullName evidence="12">G-protein coupled receptors family 1 profile domain-containing protein</fullName>
    </recommendedName>
</protein>
<feature type="transmembrane region" description="Helical" evidence="11">
    <location>
        <begin position="141"/>
        <end position="166"/>
    </location>
</feature>
<keyword evidence="14" id="KW-1185">Reference proteome</keyword>
<dbReference type="GO" id="GO:0004993">
    <property type="term" value="F:G protein-coupled serotonin receptor activity"/>
    <property type="evidence" value="ECO:0007669"/>
    <property type="project" value="UniProtKB-ARBA"/>
</dbReference>
<evidence type="ECO:0000256" key="11">
    <source>
        <dbReference type="SAM" id="Phobius"/>
    </source>
</evidence>
<dbReference type="GO" id="GO:0071880">
    <property type="term" value="P:adenylate cyclase-activating adrenergic receptor signaling pathway"/>
    <property type="evidence" value="ECO:0007669"/>
    <property type="project" value="TreeGrafter"/>
</dbReference>
<keyword evidence="3" id="KW-1003">Cell membrane</keyword>
<evidence type="ECO:0000259" key="12">
    <source>
        <dbReference type="PROSITE" id="PS50262"/>
    </source>
</evidence>
<feature type="transmembrane region" description="Helical" evidence="11">
    <location>
        <begin position="102"/>
        <end position="121"/>
    </location>
</feature>
<evidence type="ECO:0000256" key="4">
    <source>
        <dbReference type="ARBA" id="ARBA00022692"/>
    </source>
</evidence>